<accession>A0ABR2V4P4</accession>
<dbReference type="Proteomes" id="UP001408356">
    <property type="component" value="Unassembled WGS sequence"/>
</dbReference>
<reference evidence="3 4" key="1">
    <citation type="journal article" date="2024" name="J. Plant Pathol.">
        <title>Sequence and assembly of the genome of Seiridium unicorne, isolate CBS 538.82, causal agent of cypress canker disease.</title>
        <authorList>
            <person name="Scali E."/>
            <person name="Rocca G.D."/>
            <person name="Danti R."/>
            <person name="Garbelotto M."/>
            <person name="Barberini S."/>
            <person name="Baroncelli R."/>
            <person name="Emiliani G."/>
        </authorList>
    </citation>
    <scope>NUCLEOTIDE SEQUENCE [LARGE SCALE GENOMIC DNA]</scope>
    <source>
        <strain evidence="3 4">BM-138-508</strain>
    </source>
</reference>
<evidence type="ECO:0000313" key="3">
    <source>
        <dbReference type="EMBL" id="KAK9421882.1"/>
    </source>
</evidence>
<proteinExistence type="predicted"/>
<evidence type="ECO:0008006" key="5">
    <source>
        <dbReference type="Google" id="ProtNLM"/>
    </source>
</evidence>
<gene>
    <name evidence="3" type="ORF">SUNI508_05182</name>
</gene>
<keyword evidence="2" id="KW-0472">Membrane</keyword>
<dbReference type="InterPro" id="IPR010699">
    <property type="entry name" value="DUF1275"/>
</dbReference>
<keyword evidence="4" id="KW-1185">Reference proteome</keyword>
<keyword evidence="2" id="KW-0812">Transmembrane</keyword>
<feature type="transmembrane region" description="Helical" evidence="2">
    <location>
        <begin position="248"/>
        <end position="267"/>
    </location>
</feature>
<evidence type="ECO:0000256" key="1">
    <source>
        <dbReference type="SAM" id="MobiDB-lite"/>
    </source>
</evidence>
<feature type="transmembrane region" description="Helical" evidence="2">
    <location>
        <begin position="104"/>
        <end position="125"/>
    </location>
</feature>
<organism evidence="3 4">
    <name type="scientific">Seiridium unicorne</name>
    <dbReference type="NCBI Taxonomy" id="138068"/>
    <lineage>
        <taxon>Eukaryota</taxon>
        <taxon>Fungi</taxon>
        <taxon>Dikarya</taxon>
        <taxon>Ascomycota</taxon>
        <taxon>Pezizomycotina</taxon>
        <taxon>Sordariomycetes</taxon>
        <taxon>Xylariomycetidae</taxon>
        <taxon>Amphisphaeriales</taxon>
        <taxon>Sporocadaceae</taxon>
        <taxon>Seiridium</taxon>
    </lineage>
</organism>
<dbReference type="PANTHER" id="PTHR37488:SF2">
    <property type="entry name" value="DUF1275 DOMAIN-CONTAINING PROTEIN"/>
    <property type="match status" value="1"/>
</dbReference>
<feature type="region of interest" description="Disordered" evidence="1">
    <location>
        <begin position="1"/>
        <end position="34"/>
    </location>
</feature>
<name>A0ABR2V4P4_9PEZI</name>
<dbReference type="Pfam" id="PF06912">
    <property type="entry name" value="DUF1275"/>
    <property type="match status" value="1"/>
</dbReference>
<protein>
    <recommendedName>
        <fullName evidence="5">DUF1275 domain protein</fullName>
    </recommendedName>
</protein>
<dbReference type="PANTHER" id="PTHR37488">
    <property type="entry name" value="DUF1275 DOMAIN-CONTAINING PROTEIN"/>
    <property type="match status" value="1"/>
</dbReference>
<keyword evidence="2" id="KW-1133">Transmembrane helix</keyword>
<sequence>MRSFKSEAPSRLNNVSSPQEPTSQPPQSDIPPAGKTFFSRSKDHLSENVRSSLFAEVELLLLTLFTGIQDAISFPDYHCFASNQTGNTVFLMLAIIIPEFNGDMFITANIGAALGFFVFGGWSTGQVSHLVGPRRRWWLILCNLLQSCLVFAAALIQYQYGTEKEGAAAITTVALLAYSSGSQVVQSRSLAMTEISTAMATAAWVDLMIDPHMFTRDNRSRNRRIGFLVVLVLGTLIGAAIYKTAGSAPAIFLSAAGKLLVTVMYFFNGADKAKHHDTECGLA</sequence>
<feature type="transmembrane region" description="Helical" evidence="2">
    <location>
        <begin position="225"/>
        <end position="242"/>
    </location>
</feature>
<evidence type="ECO:0000256" key="2">
    <source>
        <dbReference type="SAM" id="Phobius"/>
    </source>
</evidence>
<feature type="compositionally biased region" description="Low complexity" evidence="1">
    <location>
        <begin position="16"/>
        <end position="27"/>
    </location>
</feature>
<comment type="caution">
    <text evidence="3">The sequence shown here is derived from an EMBL/GenBank/DDBJ whole genome shotgun (WGS) entry which is preliminary data.</text>
</comment>
<feature type="transmembrane region" description="Helical" evidence="2">
    <location>
        <begin position="137"/>
        <end position="160"/>
    </location>
</feature>
<evidence type="ECO:0000313" key="4">
    <source>
        <dbReference type="Proteomes" id="UP001408356"/>
    </source>
</evidence>
<dbReference type="EMBL" id="JARVKF010000146">
    <property type="protein sequence ID" value="KAK9421882.1"/>
    <property type="molecule type" value="Genomic_DNA"/>
</dbReference>